<sequence length="413" mass="46303">MSPVKKLGLFAGFGLEMEYMLVDRETLEILPIADQVLQAEAGELTSDVERGDMAWSNELVMHVLELKTNGPTTTLHGLHQKFHQQVTRINELLAPMNGMLLPTGAHPFMDPFTETRLWPHDSSEIYEAYNKVFNCQGHGWANLQSTHLNLPFSNDEEFGRLHAAIRLILPLLPGICAASPVLDGKVTGFLDTRLEVYRKNQQKVPQIAGAVVPEAVFTQQHYQEQIFEPMFRAIAPFDPDGILQEEFLNSRGAIARFSRGAIEIRVIDNQECPLADVALVSLIVEVLKMLVSEERSSYEEQQKIDTASLASVFVQSLEKGRKTEILDTSYLQALGFSEKTKTVADVWQALWEKVQQKGVLDAEINTALEQILQQGCLAERLLQALGSSPTLEEIKTIYRKLSNCLSENNLFLP</sequence>
<dbReference type="Pfam" id="PF04107">
    <property type="entry name" value="GCS2"/>
    <property type="match status" value="1"/>
</dbReference>
<gene>
    <name evidence="1" type="ORF">GU926_02400</name>
</gene>
<reference evidence="1 2" key="1">
    <citation type="submission" date="2020-01" db="EMBL/GenBank/DDBJ databases">
        <authorList>
            <person name="Kim M."/>
        </authorList>
    </citation>
    <scope>NUCLEOTIDE SEQUENCE [LARGE SCALE GENOMIC DNA]</scope>
    <source>
        <strain evidence="1 2">BT10</strain>
    </source>
</reference>
<protein>
    <submittedName>
        <fullName evidence="1">Glutamate--cysteine ligase</fullName>
    </submittedName>
</protein>
<dbReference type="Gene3D" id="3.30.590.20">
    <property type="match status" value="1"/>
</dbReference>
<evidence type="ECO:0000313" key="1">
    <source>
        <dbReference type="EMBL" id="QHL86353.1"/>
    </source>
</evidence>
<name>A0A6P1NZI1_9BACT</name>
<dbReference type="RefSeq" id="WP_160688668.1">
    <property type="nucleotide sequence ID" value="NZ_CP047897.1"/>
</dbReference>
<proteinExistence type="predicted"/>
<dbReference type="PANTHER" id="PTHR36510">
    <property type="entry name" value="GLUTAMATE--CYSTEINE LIGASE 2-RELATED"/>
    <property type="match status" value="1"/>
</dbReference>
<dbReference type="GO" id="GO:0004357">
    <property type="term" value="F:glutamate-cysteine ligase activity"/>
    <property type="evidence" value="ECO:0007669"/>
    <property type="project" value="InterPro"/>
</dbReference>
<dbReference type="InterPro" id="IPR006336">
    <property type="entry name" value="GCS2"/>
</dbReference>
<keyword evidence="2" id="KW-1185">Reference proteome</keyword>
<dbReference type="AlphaFoldDB" id="A0A6P1NZI1"/>
<dbReference type="InterPro" id="IPR014746">
    <property type="entry name" value="Gln_synth/guanido_kin_cat_dom"/>
</dbReference>
<dbReference type="InterPro" id="IPR050141">
    <property type="entry name" value="GCL_type2/YbdK_subfam"/>
</dbReference>
<dbReference type="PANTHER" id="PTHR36510:SF1">
    <property type="entry name" value="GLUTAMATE--CYSTEINE LIGASE 2-RELATED"/>
    <property type="match status" value="1"/>
</dbReference>
<organism evidence="1 2">
    <name type="scientific">Nibribacter ruber</name>
    <dbReference type="NCBI Taxonomy" id="2698458"/>
    <lineage>
        <taxon>Bacteria</taxon>
        <taxon>Pseudomonadati</taxon>
        <taxon>Bacteroidota</taxon>
        <taxon>Cytophagia</taxon>
        <taxon>Cytophagales</taxon>
        <taxon>Hymenobacteraceae</taxon>
        <taxon>Nibribacter</taxon>
    </lineage>
</organism>
<evidence type="ECO:0000313" key="2">
    <source>
        <dbReference type="Proteomes" id="UP000464214"/>
    </source>
</evidence>
<dbReference type="EMBL" id="CP047897">
    <property type="protein sequence ID" value="QHL86353.1"/>
    <property type="molecule type" value="Genomic_DNA"/>
</dbReference>
<dbReference type="Proteomes" id="UP000464214">
    <property type="component" value="Chromosome"/>
</dbReference>
<accession>A0A6P1NZI1</accession>
<dbReference type="SUPFAM" id="SSF55931">
    <property type="entry name" value="Glutamine synthetase/guanido kinase"/>
    <property type="match status" value="1"/>
</dbReference>
<keyword evidence="1" id="KW-0436">Ligase</keyword>
<dbReference type="KEGG" id="nib:GU926_02400"/>
<dbReference type="GO" id="GO:0042398">
    <property type="term" value="P:modified amino acid biosynthetic process"/>
    <property type="evidence" value="ECO:0007669"/>
    <property type="project" value="InterPro"/>
</dbReference>